<dbReference type="PROSITE" id="PS50885">
    <property type="entry name" value="HAMP"/>
    <property type="match status" value="1"/>
</dbReference>
<reference evidence="10" key="1">
    <citation type="journal article" date="2019" name="Int. J. Syst. Evol. Microbiol.">
        <title>The Global Catalogue of Microorganisms (GCM) 10K type strain sequencing project: providing services to taxonomists for standard genome sequencing and annotation.</title>
        <authorList>
            <consortium name="The Broad Institute Genomics Platform"/>
            <consortium name="The Broad Institute Genome Sequencing Center for Infectious Disease"/>
            <person name="Wu L."/>
            <person name="Ma J."/>
        </authorList>
    </citation>
    <scope>NUCLEOTIDE SEQUENCE [LARGE SCALE GENOMIC DNA]</scope>
    <source>
        <strain evidence="10">CGMCC 4.7152</strain>
    </source>
</reference>
<dbReference type="PROSITE" id="PS50111">
    <property type="entry name" value="CHEMOTAXIS_TRANSDUC_2"/>
    <property type="match status" value="1"/>
</dbReference>
<organism evidence="9 10">
    <name type="scientific">Dactylosporangium cerinum</name>
    <dbReference type="NCBI Taxonomy" id="1434730"/>
    <lineage>
        <taxon>Bacteria</taxon>
        <taxon>Bacillati</taxon>
        <taxon>Actinomycetota</taxon>
        <taxon>Actinomycetes</taxon>
        <taxon>Micromonosporales</taxon>
        <taxon>Micromonosporaceae</taxon>
        <taxon>Dactylosporangium</taxon>
    </lineage>
</organism>
<keyword evidence="1 6" id="KW-0812">Transmembrane</keyword>
<dbReference type="InterPro" id="IPR004090">
    <property type="entry name" value="Chemotax_Me-accpt_rcpt"/>
</dbReference>
<feature type="transmembrane region" description="Helical" evidence="6">
    <location>
        <begin position="195"/>
        <end position="215"/>
    </location>
</feature>
<dbReference type="CDD" id="cd06225">
    <property type="entry name" value="HAMP"/>
    <property type="match status" value="1"/>
</dbReference>
<evidence type="ECO:0000256" key="1">
    <source>
        <dbReference type="ARBA" id="ARBA00022692"/>
    </source>
</evidence>
<evidence type="ECO:0000256" key="6">
    <source>
        <dbReference type="SAM" id="Phobius"/>
    </source>
</evidence>
<keyword evidence="3 5" id="KW-0807">Transducer</keyword>
<evidence type="ECO:0000256" key="2">
    <source>
        <dbReference type="ARBA" id="ARBA00022989"/>
    </source>
</evidence>
<dbReference type="SMART" id="SM00304">
    <property type="entry name" value="HAMP"/>
    <property type="match status" value="1"/>
</dbReference>
<dbReference type="InterPro" id="IPR024478">
    <property type="entry name" value="HlyB_4HB_MCP"/>
</dbReference>
<dbReference type="RefSeq" id="WP_380119121.1">
    <property type="nucleotide sequence ID" value="NZ_JBHSIU010000037.1"/>
</dbReference>
<comment type="similarity">
    <text evidence="4">Belongs to the methyl-accepting chemotaxis (MCP) protein family.</text>
</comment>
<accession>A0ABV9W416</accession>
<dbReference type="PRINTS" id="PR00260">
    <property type="entry name" value="CHEMTRNSDUCR"/>
</dbReference>
<evidence type="ECO:0000256" key="3">
    <source>
        <dbReference type="ARBA" id="ARBA00023224"/>
    </source>
</evidence>
<protein>
    <submittedName>
        <fullName evidence="9">Methyl-accepting chemotaxis protein</fullName>
    </submittedName>
</protein>
<keyword evidence="6" id="KW-0472">Membrane</keyword>
<dbReference type="SMART" id="SM00283">
    <property type="entry name" value="MA"/>
    <property type="match status" value="1"/>
</dbReference>
<feature type="domain" description="HAMP" evidence="8">
    <location>
        <begin position="217"/>
        <end position="269"/>
    </location>
</feature>
<dbReference type="Pfam" id="PF00015">
    <property type="entry name" value="MCPsignal"/>
    <property type="match status" value="1"/>
</dbReference>
<keyword evidence="2 6" id="KW-1133">Transmembrane helix</keyword>
<dbReference type="InterPro" id="IPR003660">
    <property type="entry name" value="HAMP_dom"/>
</dbReference>
<dbReference type="Proteomes" id="UP001595912">
    <property type="component" value="Unassembled WGS sequence"/>
</dbReference>
<feature type="transmembrane region" description="Helical" evidence="6">
    <location>
        <begin position="20"/>
        <end position="43"/>
    </location>
</feature>
<dbReference type="PANTHER" id="PTHR32089">
    <property type="entry name" value="METHYL-ACCEPTING CHEMOTAXIS PROTEIN MCPB"/>
    <property type="match status" value="1"/>
</dbReference>
<dbReference type="Pfam" id="PF12729">
    <property type="entry name" value="4HB_MCP_1"/>
    <property type="match status" value="1"/>
</dbReference>
<proteinExistence type="inferred from homology"/>
<name>A0ABV9W416_9ACTN</name>
<comment type="caution">
    <text evidence="9">The sequence shown here is derived from an EMBL/GenBank/DDBJ whole genome shotgun (WGS) entry which is preliminary data.</text>
</comment>
<dbReference type="PANTHER" id="PTHR32089:SF112">
    <property type="entry name" value="LYSOZYME-LIKE PROTEIN-RELATED"/>
    <property type="match status" value="1"/>
</dbReference>
<feature type="domain" description="Methyl-accepting transducer" evidence="7">
    <location>
        <begin position="288"/>
        <end position="517"/>
    </location>
</feature>
<dbReference type="Gene3D" id="1.10.287.950">
    <property type="entry name" value="Methyl-accepting chemotaxis protein"/>
    <property type="match status" value="1"/>
</dbReference>
<dbReference type="InterPro" id="IPR004089">
    <property type="entry name" value="MCPsignal_dom"/>
</dbReference>
<evidence type="ECO:0000256" key="5">
    <source>
        <dbReference type="PROSITE-ProRule" id="PRU00284"/>
    </source>
</evidence>
<gene>
    <name evidence="9" type="ORF">ACFPIJ_28370</name>
</gene>
<evidence type="ECO:0000313" key="10">
    <source>
        <dbReference type="Proteomes" id="UP001595912"/>
    </source>
</evidence>
<evidence type="ECO:0000256" key="4">
    <source>
        <dbReference type="ARBA" id="ARBA00029447"/>
    </source>
</evidence>
<evidence type="ECO:0000259" key="7">
    <source>
        <dbReference type="PROSITE" id="PS50111"/>
    </source>
</evidence>
<dbReference type="Pfam" id="PF00672">
    <property type="entry name" value="HAMP"/>
    <property type="match status" value="1"/>
</dbReference>
<keyword evidence="10" id="KW-1185">Reference proteome</keyword>
<sequence>MSTTSASPRRGIGDVPVGAKIFGAVLIVVVTFAVVVGLCFTGLKRLADGGQAVYDDGVRPTQTLAQLRADVLADLNTTVKYYISNAEWRAKHLEQMKKLDAGIAASMERYAGETADPASFDSLRKDWESYKQVRDGEVLTAADKSDLNGFWTGYNKSELLTDDMNKRFESLVASQAAAAAAEAKAVKDKRAGTNWLVLGGAALSLLLGLAVAWLVTGAVVGPLRRVTTVLEAVADGDLTRPADVGGRDEVGQMASALNRAIASMLTAVQTISASATALGGSSRNMAGISDKLAGGATQTAQRAGAVRHAAQDVAGHVQTLAAAAEEMGAAIREIASSAGDAAAVAGEAVTSAREATGIVGRLGESSSEIGNIVKVITSIAEQTNLLALNATIEAARAGDAGKGFAVVASEVKDLAQETARATEDIAARIQTIQGETTAAVAAIEGITQITDRISDHQTTIASAVEEQTATTGEISRSVSEAASGADEIARNIGGVADATESTSQTVEESRSAADALARTAEDLNMAVGRFRV</sequence>
<dbReference type="EMBL" id="JBHSIU010000037">
    <property type="protein sequence ID" value="MFC5001741.1"/>
    <property type="molecule type" value="Genomic_DNA"/>
</dbReference>
<evidence type="ECO:0000313" key="9">
    <source>
        <dbReference type="EMBL" id="MFC5001741.1"/>
    </source>
</evidence>
<evidence type="ECO:0000259" key="8">
    <source>
        <dbReference type="PROSITE" id="PS50885"/>
    </source>
</evidence>
<dbReference type="SUPFAM" id="SSF58104">
    <property type="entry name" value="Methyl-accepting chemotaxis protein (MCP) signaling domain"/>
    <property type="match status" value="1"/>
</dbReference>